<evidence type="ECO:0000313" key="3">
    <source>
        <dbReference type="EMBL" id="ADW69931.1"/>
    </source>
</evidence>
<dbReference type="PaxDb" id="1198114-AciX9_2908"/>
<dbReference type="InterPro" id="IPR006976">
    <property type="entry name" value="VanZ-like"/>
</dbReference>
<feature type="transmembrane region" description="Helical" evidence="1">
    <location>
        <begin position="97"/>
        <end position="114"/>
    </location>
</feature>
<accession>E8WZ16</accession>
<keyword evidence="1" id="KW-0472">Membrane</keyword>
<reference evidence="4" key="1">
    <citation type="submission" date="2011-01" db="EMBL/GenBank/DDBJ databases">
        <title>Complete sequence of chromosome of Acidobacterium sp. MP5ACTX9.</title>
        <authorList>
            <consortium name="US DOE Joint Genome Institute"/>
            <person name="Lucas S."/>
            <person name="Copeland A."/>
            <person name="Lapidus A."/>
            <person name="Cheng J.-F."/>
            <person name="Goodwin L."/>
            <person name="Pitluck S."/>
            <person name="Teshima H."/>
            <person name="Detter J.C."/>
            <person name="Han C."/>
            <person name="Tapia R."/>
            <person name="Land M."/>
            <person name="Hauser L."/>
            <person name="Kyrpides N."/>
            <person name="Ivanova N."/>
            <person name="Ovchinnikova G."/>
            <person name="Pagani I."/>
            <person name="Rawat S.R."/>
            <person name="Mannisto M."/>
            <person name="Haggblom M.M."/>
            <person name="Woyke T."/>
        </authorList>
    </citation>
    <scope>NUCLEOTIDE SEQUENCE [LARGE SCALE GENOMIC DNA]</scope>
    <source>
        <strain evidence="4">MP5ACTX9</strain>
    </source>
</reference>
<organism evidence="4">
    <name type="scientific">Granulicella tundricola (strain ATCC BAA-1859 / DSM 23138 / MP5ACTX9)</name>
    <dbReference type="NCBI Taxonomy" id="1198114"/>
    <lineage>
        <taxon>Bacteria</taxon>
        <taxon>Pseudomonadati</taxon>
        <taxon>Acidobacteriota</taxon>
        <taxon>Terriglobia</taxon>
        <taxon>Terriglobales</taxon>
        <taxon>Acidobacteriaceae</taxon>
        <taxon>Granulicella</taxon>
    </lineage>
</organism>
<dbReference type="PANTHER" id="PTHR28008:SF1">
    <property type="entry name" value="DOMAIN PROTEIN, PUTATIVE (AFU_ORTHOLOGUE AFUA_3G10980)-RELATED"/>
    <property type="match status" value="1"/>
</dbReference>
<evidence type="ECO:0000259" key="2">
    <source>
        <dbReference type="Pfam" id="PF04892"/>
    </source>
</evidence>
<evidence type="ECO:0000256" key="1">
    <source>
        <dbReference type="SAM" id="Phobius"/>
    </source>
</evidence>
<dbReference type="Pfam" id="PF04892">
    <property type="entry name" value="VanZ"/>
    <property type="match status" value="1"/>
</dbReference>
<name>E8WZ16_GRATM</name>
<keyword evidence="4" id="KW-1185">Reference proteome</keyword>
<dbReference type="NCBIfam" id="NF037970">
    <property type="entry name" value="vanZ_1"/>
    <property type="match status" value="1"/>
</dbReference>
<dbReference type="Proteomes" id="UP000000343">
    <property type="component" value="Chromosome"/>
</dbReference>
<dbReference type="KEGG" id="acm:AciX9_2908"/>
<dbReference type="PROSITE" id="PS51257">
    <property type="entry name" value="PROKAR_LIPOPROTEIN"/>
    <property type="match status" value="1"/>
</dbReference>
<evidence type="ECO:0000313" key="4">
    <source>
        <dbReference type="Proteomes" id="UP000000343"/>
    </source>
</evidence>
<dbReference type="HOGENOM" id="CLU_109402_0_0_0"/>
<dbReference type="EMBL" id="CP002480">
    <property type="protein sequence ID" value="ADW69931.1"/>
    <property type="molecule type" value="Genomic_DNA"/>
</dbReference>
<feature type="domain" description="VanZ-like" evidence="2">
    <location>
        <begin position="55"/>
        <end position="151"/>
    </location>
</feature>
<feature type="transmembrane region" description="Helical" evidence="1">
    <location>
        <begin position="71"/>
        <end position="90"/>
    </location>
</feature>
<dbReference type="OrthoDB" id="291892at2"/>
<dbReference type="eggNOG" id="COG5652">
    <property type="taxonomic scope" value="Bacteria"/>
</dbReference>
<feature type="transmembrane region" description="Helical" evidence="1">
    <location>
        <begin position="134"/>
        <end position="153"/>
    </location>
</feature>
<proteinExistence type="predicted"/>
<dbReference type="PANTHER" id="PTHR28008">
    <property type="entry name" value="DOMAIN PROTEIN, PUTATIVE (AFU_ORTHOLOGUE AFUA_3G10980)-RELATED"/>
    <property type="match status" value="1"/>
</dbReference>
<keyword evidence="1" id="KW-1133">Transmembrane helix</keyword>
<gene>
    <name evidence="3" type="ordered locus">AciX9_2908</name>
</gene>
<dbReference type="AlphaFoldDB" id="E8WZ16"/>
<dbReference type="STRING" id="1198114.AciX9_2908"/>
<sequence>MRNSSVWGRVSVWLPVVVACLVIVAESTDTFSADHTGGWLRPVLERVFGPLRDETAGEINHYLRKTGHFCGYGTVCLTFLRAWLLTFGALTDLGRRAWRWRAVIAAVACTAFVASMDEWHQSYIPSRTGTVHDALLDTTGAAVSCGLVWLFFWRKQRRGRSLR</sequence>
<protein>
    <submittedName>
        <fullName evidence="3">VanZ family protein</fullName>
    </submittedName>
</protein>
<keyword evidence="1" id="KW-0812">Transmembrane</keyword>